<dbReference type="PIRSF" id="PIRSF021700">
    <property type="entry name" value="3_dmu_93_MTrfase"/>
    <property type="match status" value="1"/>
</dbReference>
<accession>F4GKS9</accession>
<protein>
    <submittedName>
        <fullName evidence="2">Protein PhnB</fullName>
    </submittedName>
</protein>
<dbReference type="EMBL" id="CP002659">
    <property type="protein sequence ID" value="AEC01488.1"/>
    <property type="molecule type" value="Genomic_DNA"/>
</dbReference>
<dbReference type="eggNOG" id="COG2764">
    <property type="taxonomic scope" value="Bacteria"/>
</dbReference>
<proteinExistence type="predicted"/>
<dbReference type="InterPro" id="IPR028973">
    <property type="entry name" value="PhnB-like"/>
</dbReference>
<dbReference type="RefSeq" id="WP_013738884.1">
    <property type="nucleotide sequence ID" value="NC_015436.1"/>
</dbReference>
<feature type="domain" description="PhnB-like" evidence="1">
    <location>
        <begin position="2"/>
        <end position="133"/>
    </location>
</feature>
<name>F4GKS9_PARC1</name>
<dbReference type="Proteomes" id="UP000007939">
    <property type="component" value="Chromosome"/>
</dbReference>
<reference evidence="3" key="1">
    <citation type="submission" date="2011-04" db="EMBL/GenBank/DDBJ databases">
        <title>The complete genome of Spirochaeta coccoides DSM 17374.</title>
        <authorList>
            <person name="Lucas S."/>
            <person name="Copeland A."/>
            <person name="Lapidus A."/>
            <person name="Bruce D."/>
            <person name="Goodwin L."/>
            <person name="Pitluck S."/>
            <person name="Peters L."/>
            <person name="Kyrpides N."/>
            <person name="Mavromatis K."/>
            <person name="Pagani I."/>
            <person name="Ivanova N."/>
            <person name="Ovchinnikova G."/>
            <person name="Lu M."/>
            <person name="Detter J.C."/>
            <person name="Tapia R."/>
            <person name="Han C."/>
            <person name="Land M."/>
            <person name="Hauser L."/>
            <person name="Markowitz V."/>
            <person name="Cheng J.-F."/>
            <person name="Hugenholtz P."/>
            <person name="Woyke T."/>
            <person name="Wu D."/>
            <person name="Spring S."/>
            <person name="Schroeder M."/>
            <person name="Brambilla E."/>
            <person name="Klenk H.-P."/>
            <person name="Eisen J.A."/>
        </authorList>
    </citation>
    <scope>NUCLEOTIDE SEQUENCE [LARGE SCALE GENOMIC DNA]</scope>
    <source>
        <strain evidence="3">ATCC BAA-1237 / DSM 17374 / SPN1</strain>
    </source>
</reference>
<dbReference type="PANTHER" id="PTHR33990:SF1">
    <property type="entry name" value="PROTEIN YJDN"/>
    <property type="match status" value="1"/>
</dbReference>
<dbReference type="SUPFAM" id="SSF54593">
    <property type="entry name" value="Glyoxalase/Bleomycin resistance protein/Dihydroxybiphenyl dioxygenase"/>
    <property type="match status" value="1"/>
</dbReference>
<reference evidence="2 3" key="2">
    <citation type="journal article" date="2012" name="Stand. Genomic Sci.">
        <title>Complete genome sequence of the termite hindgut bacterium Spirochaeta coccoides type strain (SPN1(T)), reclassification in the genus Sphaerochaeta as Sphaerochaeta coccoides comb. nov. and emendations of the family Spirochaetaceae and the genus Sphaerochaeta.</title>
        <authorList>
            <person name="Abt B."/>
            <person name="Han C."/>
            <person name="Scheuner C."/>
            <person name="Lu M."/>
            <person name="Lapidus A."/>
            <person name="Nolan M."/>
            <person name="Lucas S."/>
            <person name="Hammon N."/>
            <person name="Deshpande S."/>
            <person name="Cheng J.F."/>
            <person name="Tapia R."/>
            <person name="Goodwin L.A."/>
            <person name="Pitluck S."/>
            <person name="Liolios K."/>
            <person name="Pagani I."/>
            <person name="Ivanova N."/>
            <person name="Mavromatis K."/>
            <person name="Mikhailova N."/>
            <person name="Huntemann M."/>
            <person name="Pati A."/>
            <person name="Chen A."/>
            <person name="Palaniappan K."/>
            <person name="Land M."/>
            <person name="Hauser L."/>
            <person name="Brambilla E.M."/>
            <person name="Rohde M."/>
            <person name="Spring S."/>
            <person name="Gronow S."/>
            <person name="Goker M."/>
            <person name="Woyke T."/>
            <person name="Bristow J."/>
            <person name="Eisen J.A."/>
            <person name="Markowitz V."/>
            <person name="Hugenholtz P."/>
            <person name="Kyrpides N.C."/>
            <person name="Klenk H.P."/>
            <person name="Detter J.C."/>
        </authorList>
    </citation>
    <scope>NUCLEOTIDE SEQUENCE [LARGE SCALE GENOMIC DNA]</scope>
    <source>
        <strain evidence="3">ATCC BAA-1237 / DSM 17374 / SPN1</strain>
    </source>
</reference>
<dbReference type="HOGENOM" id="CLU_046006_17_3_12"/>
<dbReference type="Gene3D" id="3.10.180.10">
    <property type="entry name" value="2,3-Dihydroxybiphenyl 1,2-Dioxygenase, domain 1"/>
    <property type="match status" value="1"/>
</dbReference>
<evidence type="ECO:0000313" key="2">
    <source>
        <dbReference type="EMBL" id="AEC01488.1"/>
    </source>
</evidence>
<dbReference type="AlphaFoldDB" id="F4GKS9"/>
<gene>
    <name evidence="2" type="ordered locus">Spico_0256</name>
</gene>
<organism evidence="2 3">
    <name type="scientific">Parasphaerochaeta coccoides (strain ATCC BAA-1237 / DSM 17374 / SPN1)</name>
    <name type="common">Sphaerochaeta coccoides</name>
    <dbReference type="NCBI Taxonomy" id="760011"/>
    <lineage>
        <taxon>Bacteria</taxon>
        <taxon>Pseudomonadati</taxon>
        <taxon>Spirochaetota</taxon>
        <taxon>Spirochaetia</taxon>
        <taxon>Spirochaetales</taxon>
        <taxon>Sphaerochaetaceae</taxon>
        <taxon>Parasphaerochaeta</taxon>
    </lineage>
</organism>
<dbReference type="Pfam" id="PF06983">
    <property type="entry name" value="3-dmu-9_3-mt"/>
    <property type="match status" value="1"/>
</dbReference>
<dbReference type="InterPro" id="IPR029068">
    <property type="entry name" value="Glyas_Bleomycin-R_OHBP_Dase"/>
</dbReference>
<dbReference type="STRING" id="760011.Spico_0256"/>
<keyword evidence="3" id="KW-1185">Reference proteome</keyword>
<evidence type="ECO:0000313" key="3">
    <source>
        <dbReference type="Proteomes" id="UP000007939"/>
    </source>
</evidence>
<dbReference type="InterPro" id="IPR009725">
    <property type="entry name" value="3_dmu_93_MTrfase"/>
</dbReference>
<sequence>MIEPYIMFNGRASEAIDFYEKVFHGTNKRIMRWGDAPGNAGDYPVDAMKKDWVLHGEIELCGTNFSISDCDQVFQTTHFMSLMARLDTPEEVRRVYDELCVDGGQVMMEIEPTFYAKMYAWVQDKFGVSWQLICD</sequence>
<evidence type="ECO:0000259" key="1">
    <source>
        <dbReference type="Pfam" id="PF06983"/>
    </source>
</evidence>
<dbReference type="PANTHER" id="PTHR33990">
    <property type="entry name" value="PROTEIN YJDN-RELATED"/>
    <property type="match status" value="1"/>
</dbReference>
<dbReference type="KEGG" id="scc:Spico_0256"/>
<dbReference type="CDD" id="cd06588">
    <property type="entry name" value="PhnB_like"/>
    <property type="match status" value="1"/>
</dbReference>
<dbReference type="OrthoDB" id="9806473at2"/>